<dbReference type="InParanoid" id="F4S6T2"/>
<name>F4S6T2_MELLP</name>
<reference evidence="3" key="1">
    <citation type="journal article" date="2011" name="Proc. Natl. Acad. Sci. U.S.A.">
        <title>Obligate biotrophy features unraveled by the genomic analysis of rust fungi.</title>
        <authorList>
            <person name="Duplessis S."/>
            <person name="Cuomo C.A."/>
            <person name="Lin Y.-C."/>
            <person name="Aerts A."/>
            <person name="Tisserant E."/>
            <person name="Veneault-Fourrey C."/>
            <person name="Joly D.L."/>
            <person name="Hacquard S."/>
            <person name="Amselem J."/>
            <person name="Cantarel B.L."/>
            <person name="Chiu R."/>
            <person name="Coutinho P.M."/>
            <person name="Feau N."/>
            <person name="Field M."/>
            <person name="Frey P."/>
            <person name="Gelhaye E."/>
            <person name="Goldberg J."/>
            <person name="Grabherr M.G."/>
            <person name="Kodira C.D."/>
            <person name="Kohler A."/>
            <person name="Kuees U."/>
            <person name="Lindquist E.A."/>
            <person name="Lucas S.M."/>
            <person name="Mago R."/>
            <person name="Mauceli E."/>
            <person name="Morin E."/>
            <person name="Murat C."/>
            <person name="Pangilinan J.L."/>
            <person name="Park R."/>
            <person name="Pearson M."/>
            <person name="Quesneville H."/>
            <person name="Rouhier N."/>
            <person name="Sakthikumar S."/>
            <person name="Salamov A.A."/>
            <person name="Schmutz J."/>
            <person name="Selles B."/>
            <person name="Shapiro H."/>
            <person name="Tanguay P."/>
            <person name="Tuskan G.A."/>
            <person name="Henrissat B."/>
            <person name="Van de Peer Y."/>
            <person name="Rouze P."/>
            <person name="Ellis J.G."/>
            <person name="Dodds P.N."/>
            <person name="Schein J.E."/>
            <person name="Zhong S."/>
            <person name="Hamelin R.C."/>
            <person name="Grigoriev I.V."/>
            <person name="Szabo L.J."/>
            <person name="Martin F."/>
        </authorList>
    </citation>
    <scope>NUCLEOTIDE SEQUENCE [LARGE SCALE GENOMIC DNA]</scope>
    <source>
        <strain evidence="3">98AG31 / pathotype 3-4-7</strain>
    </source>
</reference>
<organism evidence="3">
    <name type="scientific">Melampsora larici-populina (strain 98AG31 / pathotype 3-4-7)</name>
    <name type="common">Poplar leaf rust fungus</name>
    <dbReference type="NCBI Taxonomy" id="747676"/>
    <lineage>
        <taxon>Eukaryota</taxon>
        <taxon>Fungi</taxon>
        <taxon>Dikarya</taxon>
        <taxon>Basidiomycota</taxon>
        <taxon>Pucciniomycotina</taxon>
        <taxon>Pucciniomycetes</taxon>
        <taxon>Pucciniales</taxon>
        <taxon>Melampsoraceae</taxon>
        <taxon>Melampsora</taxon>
    </lineage>
</organism>
<sequence>MQIPLKLSEVLHDGIQQVQINLENHISLSAKHEIYVASHTICPTPDQTRSKTKRTLSSGGIAGGELHLMSHTLQQFQRRLAALSLLSERLFHSETLRPGDIHSIVSRFSCIRSQSGQDDTGAKMESDLSVWRRTALESGSSAKEISSYSKESKPEKKVEDRDKFIKLLTVFMEDYEHFKGCVEVALSSANNVPSEAQGMQASASSHAVQDSKKDSSQEKNYPVNKSDMVPFTNAMALHKEPDVDKALSKVSDWSRFAKKDEDVTGWSSDSSESDTDELICKMLVPNLK</sequence>
<evidence type="ECO:0000256" key="1">
    <source>
        <dbReference type="SAM" id="MobiDB-lite"/>
    </source>
</evidence>
<dbReference type="EMBL" id="GL883156">
    <property type="protein sequence ID" value="EGF99664.1"/>
    <property type="molecule type" value="Genomic_DNA"/>
</dbReference>
<evidence type="ECO:0000313" key="3">
    <source>
        <dbReference type="Proteomes" id="UP000001072"/>
    </source>
</evidence>
<dbReference type="HOGENOM" id="CLU_080489_0_0_1"/>
<gene>
    <name evidence="2" type="ORF">MELLADRAFT_68429</name>
</gene>
<evidence type="ECO:0000313" key="2">
    <source>
        <dbReference type="EMBL" id="EGF99664.1"/>
    </source>
</evidence>
<keyword evidence="3" id="KW-1185">Reference proteome</keyword>
<dbReference type="AlphaFoldDB" id="F4S6T2"/>
<dbReference type="Proteomes" id="UP000001072">
    <property type="component" value="Unassembled WGS sequence"/>
</dbReference>
<dbReference type="KEGG" id="mlr:MELLADRAFT_68429"/>
<protein>
    <submittedName>
        <fullName evidence="2">Uncharacterized protein</fullName>
    </submittedName>
</protein>
<feature type="compositionally biased region" description="Polar residues" evidence="1">
    <location>
        <begin position="196"/>
        <end position="208"/>
    </location>
</feature>
<feature type="region of interest" description="Disordered" evidence="1">
    <location>
        <begin position="196"/>
        <end position="225"/>
    </location>
</feature>
<dbReference type="VEuPathDB" id="FungiDB:MELLADRAFT_68429"/>
<accession>F4S6T2</accession>
<dbReference type="RefSeq" id="XP_007417065.1">
    <property type="nucleotide sequence ID" value="XM_007417003.1"/>
</dbReference>
<proteinExistence type="predicted"/>
<dbReference type="GeneID" id="18931035"/>